<dbReference type="Proteomes" id="UP000663829">
    <property type="component" value="Unassembled WGS sequence"/>
</dbReference>
<dbReference type="Proteomes" id="UP000677228">
    <property type="component" value="Unassembled WGS sequence"/>
</dbReference>
<evidence type="ECO:0000313" key="3">
    <source>
        <dbReference type="EMBL" id="CAF1409986.1"/>
    </source>
</evidence>
<keyword evidence="1" id="KW-0472">Membrane</keyword>
<keyword evidence="6" id="KW-1185">Reference proteome</keyword>
<dbReference type="Proteomes" id="UP000681722">
    <property type="component" value="Unassembled WGS sequence"/>
</dbReference>
<keyword evidence="1" id="KW-0812">Transmembrane</keyword>
<evidence type="ECO:0000313" key="5">
    <source>
        <dbReference type="EMBL" id="CAF4233053.1"/>
    </source>
</evidence>
<reference evidence="2" key="1">
    <citation type="submission" date="2021-02" db="EMBL/GenBank/DDBJ databases">
        <authorList>
            <person name="Nowell W R."/>
        </authorList>
    </citation>
    <scope>NUCLEOTIDE SEQUENCE</scope>
</reference>
<evidence type="ECO:0000313" key="6">
    <source>
        <dbReference type="Proteomes" id="UP000663829"/>
    </source>
</evidence>
<sequence length="171" mass="19540">MINCLLALDCLSFQLVLRIWGIYILDGEQWAFPHSYFSSCLSYAGILTFILVVNASPLIGQMRIMLSKLSSEMKVGFSELRHSFNELSDKMNAIYETTVIPAMYVRVEAHDGLIFNTTQGRPCERLLRYDHSLPMYNVFAKLHSYLTSTYGAQRGNIGIIQLLIQKPYNLM</sequence>
<comment type="caution">
    <text evidence="2">The sequence shown here is derived from an EMBL/GenBank/DDBJ whole genome shotgun (WGS) entry which is preliminary data.</text>
</comment>
<evidence type="ECO:0000256" key="1">
    <source>
        <dbReference type="SAM" id="Phobius"/>
    </source>
</evidence>
<dbReference type="EMBL" id="CAJOBA010048603">
    <property type="protein sequence ID" value="CAF4214296.1"/>
    <property type="molecule type" value="Genomic_DNA"/>
</dbReference>
<dbReference type="EMBL" id="CAJOBC010068036">
    <property type="protein sequence ID" value="CAF4233053.1"/>
    <property type="molecule type" value="Genomic_DNA"/>
</dbReference>
<keyword evidence="1" id="KW-1133">Transmembrane helix</keyword>
<dbReference type="EMBL" id="CAJNOQ010015232">
    <property type="protein sequence ID" value="CAF1357621.1"/>
    <property type="molecule type" value="Genomic_DNA"/>
</dbReference>
<name>A0A815HP72_9BILA</name>
<feature type="transmembrane region" description="Helical" evidence="1">
    <location>
        <begin position="42"/>
        <end position="60"/>
    </location>
</feature>
<evidence type="ECO:0000313" key="2">
    <source>
        <dbReference type="EMBL" id="CAF1357621.1"/>
    </source>
</evidence>
<dbReference type="EMBL" id="CAJNOK010026865">
    <property type="protein sequence ID" value="CAF1409986.1"/>
    <property type="molecule type" value="Genomic_DNA"/>
</dbReference>
<protein>
    <submittedName>
        <fullName evidence="2">Uncharacterized protein</fullName>
    </submittedName>
</protein>
<proteinExistence type="predicted"/>
<dbReference type="Proteomes" id="UP000682733">
    <property type="component" value="Unassembled WGS sequence"/>
</dbReference>
<organism evidence="2 6">
    <name type="scientific">Didymodactylos carnosus</name>
    <dbReference type="NCBI Taxonomy" id="1234261"/>
    <lineage>
        <taxon>Eukaryota</taxon>
        <taxon>Metazoa</taxon>
        <taxon>Spiralia</taxon>
        <taxon>Gnathifera</taxon>
        <taxon>Rotifera</taxon>
        <taxon>Eurotatoria</taxon>
        <taxon>Bdelloidea</taxon>
        <taxon>Philodinida</taxon>
        <taxon>Philodinidae</taxon>
        <taxon>Didymodactylos</taxon>
    </lineage>
</organism>
<evidence type="ECO:0000313" key="4">
    <source>
        <dbReference type="EMBL" id="CAF4214296.1"/>
    </source>
</evidence>
<accession>A0A815HP72</accession>
<gene>
    <name evidence="2" type="ORF">GPM918_LOCUS31218</name>
    <name evidence="3" type="ORF">OVA965_LOCUS33333</name>
    <name evidence="5" type="ORF">SRO942_LOCUS31857</name>
    <name evidence="4" type="ORF">TMI583_LOCUS34218</name>
</gene>
<dbReference type="AlphaFoldDB" id="A0A815HP72"/>